<evidence type="ECO:0000313" key="2">
    <source>
        <dbReference type="EMBL" id="MBI9115704.1"/>
    </source>
</evidence>
<name>A0A934IEY8_9MICO</name>
<keyword evidence="1" id="KW-0732">Signal</keyword>
<dbReference type="RefSeq" id="WP_198734263.1">
    <property type="nucleotide sequence ID" value="NZ_JAEINH010000009.1"/>
</dbReference>
<accession>A0A934IEY8</accession>
<dbReference type="AlphaFoldDB" id="A0A934IEY8"/>
<comment type="caution">
    <text evidence="2">The sequence shown here is derived from an EMBL/GenBank/DDBJ whole genome shotgun (WGS) entry which is preliminary data.</text>
</comment>
<reference evidence="2" key="1">
    <citation type="submission" date="2020-12" db="EMBL/GenBank/DDBJ databases">
        <title>Sanguibacter suaedae sp. nov., isolated from Suaeda aralocaspica.</title>
        <authorList>
            <person name="Ma Q."/>
        </authorList>
    </citation>
    <scope>NUCLEOTIDE SEQUENCE</scope>
    <source>
        <strain evidence="2">YZGR15</strain>
    </source>
</reference>
<dbReference type="EMBL" id="JAEINH010000009">
    <property type="protein sequence ID" value="MBI9115704.1"/>
    <property type="molecule type" value="Genomic_DNA"/>
</dbReference>
<dbReference type="Proteomes" id="UP000602087">
    <property type="component" value="Unassembled WGS sequence"/>
</dbReference>
<protein>
    <recommendedName>
        <fullName evidence="4">LppX_LprAFG lipoprotein</fullName>
    </recommendedName>
</protein>
<sequence>MRAGGALAALTTLLLLAACTPEPVDGQAFPDWDHADALASERFDAQLAALDAAIDASDPFRSDAQPSITGVSYVHATYGDRDSGQQSVVSLHGNPASVLIQQTDADPGFTVDTLHVSGEDVDYLLLGDGYSSLAPTPWVEVPTVYGHPGEDPLVAGLRSMCFVDGFQTMCEIRDAITYTADSAVGGDARRSVDVEPDGTVFTRTEVTLAAVLVDNSLVHLPQDIVDELSPTMLDTFIPVALWQDPDGNLVKMEMNGTVPGTDGAEDLAVQVGFEVTGAADPGAFPDLPATDDVTVIPARGTEDFYDRMGDL</sequence>
<organism evidence="2 3">
    <name type="scientific">Sanguibacter suaedae</name>
    <dbReference type="NCBI Taxonomy" id="2795737"/>
    <lineage>
        <taxon>Bacteria</taxon>
        <taxon>Bacillati</taxon>
        <taxon>Actinomycetota</taxon>
        <taxon>Actinomycetes</taxon>
        <taxon>Micrococcales</taxon>
        <taxon>Sanguibacteraceae</taxon>
        <taxon>Sanguibacter</taxon>
    </lineage>
</organism>
<evidence type="ECO:0000256" key="1">
    <source>
        <dbReference type="SAM" id="SignalP"/>
    </source>
</evidence>
<evidence type="ECO:0000313" key="3">
    <source>
        <dbReference type="Proteomes" id="UP000602087"/>
    </source>
</evidence>
<feature type="chain" id="PRO_5039158681" description="LppX_LprAFG lipoprotein" evidence="1">
    <location>
        <begin position="18"/>
        <end position="311"/>
    </location>
</feature>
<feature type="signal peptide" evidence="1">
    <location>
        <begin position="1"/>
        <end position="17"/>
    </location>
</feature>
<gene>
    <name evidence="2" type="ORF">JAV76_11830</name>
</gene>
<keyword evidence="3" id="KW-1185">Reference proteome</keyword>
<proteinExistence type="predicted"/>
<dbReference type="PROSITE" id="PS51257">
    <property type="entry name" value="PROKAR_LIPOPROTEIN"/>
    <property type="match status" value="1"/>
</dbReference>
<evidence type="ECO:0008006" key="4">
    <source>
        <dbReference type="Google" id="ProtNLM"/>
    </source>
</evidence>